<organism evidence="2 3">
    <name type="scientific">Vulcanibacillus modesticaldus</name>
    <dbReference type="NCBI Taxonomy" id="337097"/>
    <lineage>
        <taxon>Bacteria</taxon>
        <taxon>Bacillati</taxon>
        <taxon>Bacillota</taxon>
        <taxon>Bacilli</taxon>
        <taxon>Bacillales</taxon>
        <taxon>Bacillaceae</taxon>
        <taxon>Vulcanibacillus</taxon>
    </lineage>
</organism>
<dbReference type="SUPFAM" id="SSF81301">
    <property type="entry name" value="Nucleotidyltransferase"/>
    <property type="match status" value="1"/>
</dbReference>
<dbReference type="Gene3D" id="3.30.460.10">
    <property type="entry name" value="Beta Polymerase, domain 2"/>
    <property type="match status" value="1"/>
</dbReference>
<proteinExistence type="predicted"/>
<feature type="domain" description="Polymerase beta nucleotidyltransferase" evidence="1">
    <location>
        <begin position="12"/>
        <end position="96"/>
    </location>
</feature>
<dbReference type="GO" id="GO:0016740">
    <property type="term" value="F:transferase activity"/>
    <property type="evidence" value="ECO:0007669"/>
    <property type="project" value="UniProtKB-KW"/>
</dbReference>
<dbReference type="Proteomes" id="UP000243739">
    <property type="component" value="Unassembled WGS sequence"/>
</dbReference>
<dbReference type="PANTHER" id="PTHR33933:SF1">
    <property type="entry name" value="PROTEIN ADENYLYLTRANSFERASE MNTA-RELATED"/>
    <property type="match status" value="1"/>
</dbReference>
<reference evidence="2 3" key="1">
    <citation type="submission" date="2016-09" db="EMBL/GenBank/DDBJ databases">
        <title>Draft genome sequence for the type strain of Vulcanibacillus modesticaldus BR, a strictly anaerobic, moderately thermophilic, and nitrate-reducing bacterium from deep sea-hydrothermal vents of the Mid-Atlantic Ridge.</title>
        <authorList>
            <person name="Abin C.A."/>
            <person name="Hollibaugh J.T."/>
        </authorList>
    </citation>
    <scope>NUCLEOTIDE SEQUENCE [LARGE SCALE GENOMIC DNA]</scope>
    <source>
        <strain evidence="2 3">BR</strain>
    </source>
</reference>
<name>A0A1D2YTU7_9BACI</name>
<sequence length="97" mass="11240">MMYGLHENIIVQIKNVLSKYEDINKAVIFGSRARGDFRYNSDIDIVIYAEGKVSSRIWLELDEAAGIYKIDIVDMNSPINEELRKRIEEQGIEIYAK</sequence>
<dbReference type="InterPro" id="IPR041633">
    <property type="entry name" value="Polbeta"/>
</dbReference>
<dbReference type="PANTHER" id="PTHR33933">
    <property type="entry name" value="NUCLEOTIDYLTRANSFERASE"/>
    <property type="match status" value="1"/>
</dbReference>
<dbReference type="CDD" id="cd05403">
    <property type="entry name" value="NT_KNTase_like"/>
    <property type="match status" value="1"/>
</dbReference>
<comment type="caution">
    <text evidence="2">The sequence shown here is derived from an EMBL/GenBank/DDBJ whole genome shotgun (WGS) entry which is preliminary data.</text>
</comment>
<evidence type="ECO:0000313" key="3">
    <source>
        <dbReference type="Proteomes" id="UP000243739"/>
    </source>
</evidence>
<evidence type="ECO:0000259" key="1">
    <source>
        <dbReference type="Pfam" id="PF18765"/>
    </source>
</evidence>
<dbReference type="InterPro" id="IPR052548">
    <property type="entry name" value="Type_VII_TA_antitoxin"/>
</dbReference>
<accession>A0A1D2YTU7</accession>
<dbReference type="Pfam" id="PF18765">
    <property type="entry name" value="Polbeta"/>
    <property type="match status" value="1"/>
</dbReference>
<dbReference type="RefSeq" id="WP_069657003.1">
    <property type="nucleotide sequence ID" value="NZ_MIJF01000034.1"/>
</dbReference>
<evidence type="ECO:0000313" key="2">
    <source>
        <dbReference type="EMBL" id="OEF99130.1"/>
    </source>
</evidence>
<dbReference type="EMBL" id="MIJF01000034">
    <property type="protein sequence ID" value="OEF99130.1"/>
    <property type="molecule type" value="Genomic_DNA"/>
</dbReference>
<dbReference type="AlphaFoldDB" id="A0A1D2YTU7"/>
<gene>
    <name evidence="2" type="ORF">BHF71_10165</name>
</gene>
<dbReference type="OrthoDB" id="9803106at2"/>
<protein>
    <submittedName>
        <fullName evidence="2">Nucleotidyltransferase</fullName>
    </submittedName>
</protein>
<keyword evidence="3" id="KW-1185">Reference proteome</keyword>
<keyword evidence="2" id="KW-0808">Transferase</keyword>
<dbReference type="InterPro" id="IPR043519">
    <property type="entry name" value="NT_sf"/>
</dbReference>